<dbReference type="GO" id="GO:0017089">
    <property type="term" value="F:glycolipid transfer activity"/>
    <property type="evidence" value="ECO:0007669"/>
    <property type="project" value="TreeGrafter"/>
</dbReference>
<reference evidence="7 8" key="1">
    <citation type="submission" date="2017-02" db="EMBL/GenBank/DDBJ databases">
        <title>Draft genome sequence of Moraxella lincolnii CCUG 9405T type strain.</title>
        <authorList>
            <person name="Salva-Serra F."/>
            <person name="Engstrom-Jakobsson H."/>
            <person name="Thorell K."/>
            <person name="Jaen-Luchoro D."/>
            <person name="Gonzales-Siles L."/>
            <person name="Karlsson R."/>
            <person name="Yazdan S."/>
            <person name="Boulund F."/>
            <person name="Johnning A."/>
            <person name="Engstrand L."/>
            <person name="Kristiansson E."/>
            <person name="Moore E."/>
        </authorList>
    </citation>
    <scope>NUCLEOTIDE SEQUENCE [LARGE SCALE GENOMIC DNA]</scope>
    <source>
        <strain evidence="7 8">CCUG 9405</strain>
    </source>
</reference>
<dbReference type="InterPro" id="IPR052363">
    <property type="entry name" value="LPS_export_LptC"/>
</dbReference>
<evidence type="ECO:0000256" key="6">
    <source>
        <dbReference type="SAM" id="Phobius"/>
    </source>
</evidence>
<keyword evidence="2" id="KW-0997">Cell inner membrane</keyword>
<dbReference type="GO" id="GO:0015221">
    <property type="term" value="F:lipopolysaccharide transmembrane transporter activity"/>
    <property type="evidence" value="ECO:0007669"/>
    <property type="project" value="InterPro"/>
</dbReference>
<protein>
    <submittedName>
        <fullName evidence="7">LPS export ABC transporter periplasmic protein LptC</fullName>
    </submittedName>
</protein>
<evidence type="ECO:0000256" key="3">
    <source>
        <dbReference type="ARBA" id="ARBA00022692"/>
    </source>
</evidence>
<comment type="caution">
    <text evidence="7">The sequence shown here is derived from an EMBL/GenBank/DDBJ whole genome shotgun (WGS) entry which is preliminary data.</text>
</comment>
<dbReference type="STRING" id="90241.B0682_03930"/>
<gene>
    <name evidence="7" type="ORF">B0682_03930</name>
</gene>
<dbReference type="Proteomes" id="UP000191094">
    <property type="component" value="Unassembled WGS sequence"/>
</dbReference>
<organism evidence="7 8">
    <name type="scientific">Lwoffella lincolnii</name>
    <dbReference type="NCBI Taxonomy" id="90241"/>
    <lineage>
        <taxon>Bacteria</taxon>
        <taxon>Pseudomonadati</taxon>
        <taxon>Pseudomonadota</taxon>
        <taxon>Gammaproteobacteria</taxon>
        <taxon>Moraxellales</taxon>
        <taxon>Moraxellaceae</taxon>
        <taxon>Lwoffella</taxon>
    </lineage>
</organism>
<evidence type="ECO:0000256" key="5">
    <source>
        <dbReference type="ARBA" id="ARBA00023136"/>
    </source>
</evidence>
<dbReference type="Pfam" id="PF06835">
    <property type="entry name" value="LptC"/>
    <property type="match status" value="1"/>
</dbReference>
<feature type="transmembrane region" description="Helical" evidence="6">
    <location>
        <begin position="6"/>
        <end position="25"/>
    </location>
</feature>
<evidence type="ECO:0000313" key="8">
    <source>
        <dbReference type="Proteomes" id="UP000191094"/>
    </source>
</evidence>
<evidence type="ECO:0000256" key="2">
    <source>
        <dbReference type="ARBA" id="ARBA00022519"/>
    </source>
</evidence>
<keyword evidence="4 6" id="KW-1133">Transmembrane helix</keyword>
<keyword evidence="1" id="KW-1003">Cell membrane</keyword>
<dbReference type="AlphaFoldDB" id="A0A1T0CHF5"/>
<dbReference type="EMBL" id="MUYT01000004">
    <property type="protein sequence ID" value="OOS21778.1"/>
    <property type="molecule type" value="Genomic_DNA"/>
</dbReference>
<proteinExistence type="predicted"/>
<dbReference type="InterPro" id="IPR026265">
    <property type="entry name" value="LptC"/>
</dbReference>
<sequence length="191" mass="21131">MNNKYFFIIAVLIAIVAVWIFNDVGEMRQPVGISQNNVDTEVTDIQAMQTNDAGETEYQLQAESITRDEQTHLDGIQGLQMDWQTSGEQAYELTAQRATMNQQTGNLQISGGFQLMGILPNGEQHIVVVGDGLEGNSKDKLLTSHQPVKISQGNNTFTAGTMQANLNTGEFEFGQIEVMFDPSPRQNKSLF</sequence>
<dbReference type="PANTHER" id="PTHR37481">
    <property type="entry name" value="LIPOPOLYSACCHARIDE EXPORT SYSTEM PROTEIN LPTC"/>
    <property type="match status" value="1"/>
</dbReference>
<evidence type="ECO:0000256" key="4">
    <source>
        <dbReference type="ARBA" id="ARBA00022989"/>
    </source>
</evidence>
<keyword evidence="3 6" id="KW-0812">Transmembrane</keyword>
<accession>A0A1T0CHF5</accession>
<dbReference type="NCBIfam" id="TIGR04409">
    <property type="entry name" value="LptC_YrbK"/>
    <property type="match status" value="1"/>
</dbReference>
<keyword evidence="5 6" id="KW-0472">Membrane</keyword>
<dbReference type="GO" id="GO:0030288">
    <property type="term" value="C:outer membrane-bounded periplasmic space"/>
    <property type="evidence" value="ECO:0007669"/>
    <property type="project" value="TreeGrafter"/>
</dbReference>
<dbReference type="RefSeq" id="WP_158077859.1">
    <property type="nucleotide sequence ID" value="NZ_CP147511.1"/>
</dbReference>
<keyword evidence="8" id="KW-1185">Reference proteome</keyword>
<dbReference type="Gene3D" id="2.60.450.10">
    <property type="entry name" value="Lipopolysaccharide (LPS) transport protein A like domain"/>
    <property type="match status" value="1"/>
</dbReference>
<evidence type="ECO:0000256" key="1">
    <source>
        <dbReference type="ARBA" id="ARBA00022475"/>
    </source>
</evidence>
<evidence type="ECO:0000313" key="7">
    <source>
        <dbReference type="EMBL" id="OOS21778.1"/>
    </source>
</evidence>
<dbReference type="OrthoDB" id="6647620at2"/>
<name>A0A1T0CHF5_9GAMM</name>
<dbReference type="GO" id="GO:0005886">
    <property type="term" value="C:plasma membrane"/>
    <property type="evidence" value="ECO:0007669"/>
    <property type="project" value="InterPro"/>
</dbReference>
<dbReference type="InterPro" id="IPR010664">
    <property type="entry name" value="LipoPS_assembly_LptC-rel"/>
</dbReference>
<dbReference type="PANTHER" id="PTHR37481:SF1">
    <property type="entry name" value="LIPOPOLYSACCHARIDE EXPORT SYSTEM PROTEIN LPTC"/>
    <property type="match status" value="1"/>
</dbReference>